<dbReference type="SMART" id="SM00382">
    <property type="entry name" value="AAA"/>
    <property type="match status" value="1"/>
</dbReference>
<comment type="caution">
    <text evidence="2">The sequence shown here is derived from an EMBL/GenBank/DDBJ whole genome shotgun (WGS) entry which is preliminary data.</text>
</comment>
<evidence type="ECO:0000259" key="1">
    <source>
        <dbReference type="SMART" id="SM00382"/>
    </source>
</evidence>
<reference evidence="2 3" key="1">
    <citation type="submission" date="2018-05" db="EMBL/GenBank/DDBJ databases">
        <title>Freshwater and sediment microbial communities from various areas in North America, analyzing microbe dynamics in response to fracking.</title>
        <authorList>
            <person name="Lamendella R."/>
        </authorList>
    </citation>
    <scope>NUCLEOTIDE SEQUENCE [LARGE SCALE GENOMIC DNA]</scope>
    <source>
        <strain evidence="2 3">DB-3</strain>
    </source>
</reference>
<dbReference type="Pfam" id="PF05621">
    <property type="entry name" value="TniB"/>
    <property type="match status" value="1"/>
</dbReference>
<dbReference type="RefSeq" id="WP_110002390.1">
    <property type="nucleotide sequence ID" value="NZ_QGTZ01000022.1"/>
</dbReference>
<organism evidence="2 3">
    <name type="scientific">Paenibacillus pabuli</name>
    <dbReference type="NCBI Taxonomy" id="1472"/>
    <lineage>
        <taxon>Bacteria</taxon>
        <taxon>Bacillati</taxon>
        <taxon>Bacillota</taxon>
        <taxon>Bacilli</taxon>
        <taxon>Bacillales</taxon>
        <taxon>Paenibacillaceae</taxon>
        <taxon>Paenibacillus</taxon>
    </lineage>
</organism>
<name>A0A855XY00_9BACL</name>
<feature type="domain" description="AAA+ ATPase" evidence="1">
    <location>
        <begin position="51"/>
        <end position="211"/>
    </location>
</feature>
<dbReference type="InterPro" id="IPR008868">
    <property type="entry name" value="TniB"/>
</dbReference>
<dbReference type="InterPro" id="IPR003593">
    <property type="entry name" value="AAA+_ATPase"/>
</dbReference>
<evidence type="ECO:0000313" key="3">
    <source>
        <dbReference type="Proteomes" id="UP000247078"/>
    </source>
</evidence>
<protein>
    <submittedName>
        <fullName evidence="2">DNA transposition AAA+ family ATPase</fullName>
    </submittedName>
</protein>
<dbReference type="EMBL" id="QGTZ01000022">
    <property type="protein sequence ID" value="PWW32921.1"/>
    <property type="molecule type" value="Genomic_DNA"/>
</dbReference>
<dbReference type="Gene3D" id="3.40.50.300">
    <property type="entry name" value="P-loop containing nucleotide triphosphate hydrolases"/>
    <property type="match status" value="1"/>
</dbReference>
<sequence length="313" mass="35665">MIDTVDQLKSDTLAYRVANLNVPYPKIEHVWQVLNSIRTQNKYKEGATKYGQRHISVIGPSGVGKSQALVKYEELNPGFTRISADHSKEVDIKPVVYMELPDPFTIKELYQHITYALGFPELPRRITIGDAQRQAFYLLKEQEVEVLILDELDYILTSNVSSKAAMNAIKKIANKANITLVLAGTPEAEELLKINFQNYRRYPKIYINRFEECDEEWCKLLERMEESLAPEKTIGLGDPMTNLPQILHLMSSGLLGVLTPVLQETYSILGVFDGDHKEITFNSETIEVLKRAYNNINGDLTLEEFTSMLEKGY</sequence>
<gene>
    <name evidence="2" type="ORF">DET56_12257</name>
</gene>
<dbReference type="SUPFAM" id="SSF52540">
    <property type="entry name" value="P-loop containing nucleoside triphosphate hydrolases"/>
    <property type="match status" value="1"/>
</dbReference>
<accession>A0A855XY00</accession>
<dbReference type="InterPro" id="IPR027417">
    <property type="entry name" value="P-loop_NTPase"/>
</dbReference>
<dbReference type="AlphaFoldDB" id="A0A855XY00"/>
<proteinExistence type="predicted"/>
<evidence type="ECO:0000313" key="2">
    <source>
        <dbReference type="EMBL" id="PWW32921.1"/>
    </source>
</evidence>
<dbReference type="Proteomes" id="UP000247078">
    <property type="component" value="Unassembled WGS sequence"/>
</dbReference>